<feature type="transmembrane region" description="Helical" evidence="8">
    <location>
        <begin position="182"/>
        <end position="203"/>
    </location>
</feature>
<evidence type="ECO:0000256" key="8">
    <source>
        <dbReference type="SAM" id="Phobius"/>
    </source>
</evidence>
<comment type="subcellular location">
    <subcellularLocation>
        <location evidence="1">Cell membrane</location>
        <topology evidence="1">Multi-pass membrane protein</topology>
    </subcellularLocation>
</comment>
<dbReference type="InterPro" id="IPR000540">
    <property type="entry name" value="Flag_MotA_CS"/>
</dbReference>
<keyword evidence="5 8" id="KW-0812">Transmembrane</keyword>
<feature type="transmembrane region" description="Helical" evidence="8">
    <location>
        <begin position="7"/>
        <end position="26"/>
    </location>
</feature>
<dbReference type="AlphaFoldDB" id="A0A0F9BMS0"/>
<evidence type="ECO:0000259" key="9">
    <source>
        <dbReference type="Pfam" id="PF01618"/>
    </source>
</evidence>
<dbReference type="GO" id="GO:0006935">
    <property type="term" value="P:chemotaxis"/>
    <property type="evidence" value="ECO:0007669"/>
    <property type="project" value="InterPro"/>
</dbReference>
<dbReference type="EMBL" id="LAZR01051199">
    <property type="protein sequence ID" value="KKK85676.1"/>
    <property type="molecule type" value="Genomic_DNA"/>
</dbReference>
<evidence type="ECO:0000256" key="2">
    <source>
        <dbReference type="ARBA" id="ARBA00008038"/>
    </source>
</evidence>
<keyword evidence="3" id="KW-0813">Transport</keyword>
<dbReference type="GO" id="GO:0071978">
    <property type="term" value="P:bacterial-type flagellum-dependent swarming motility"/>
    <property type="evidence" value="ECO:0007669"/>
    <property type="project" value="InterPro"/>
</dbReference>
<dbReference type="GO" id="GO:0005886">
    <property type="term" value="C:plasma membrane"/>
    <property type="evidence" value="ECO:0007669"/>
    <property type="project" value="UniProtKB-SubCell"/>
</dbReference>
<keyword evidence="4" id="KW-1003">Cell membrane</keyword>
<evidence type="ECO:0000313" key="10">
    <source>
        <dbReference type="EMBL" id="KKK85676.1"/>
    </source>
</evidence>
<feature type="transmembrane region" description="Helical" evidence="8">
    <location>
        <begin position="148"/>
        <end position="170"/>
    </location>
</feature>
<name>A0A0F9BMS0_9ZZZZ</name>
<keyword evidence="6 8" id="KW-1133">Transmembrane helix</keyword>
<sequence length="264" mass="28456">MDIATPIGMIAGFVLIALAIVMGGGVSGMASFINIPSVLIVVGGTVAATLVRYPLGRVTGVMAIAMKTIFIKLSTPQVEVQRMVQFAKIARKEGLLALENELVEVKDNFLAKSIQLLVDGTDSDNLRTILEREIENVRHRHAIGKGMLESMGTVAPAFGMMGTLIGLVLMLKNLEDPTQIGIGMATALITTFYGVLLANLVCLPMGGKLDLRSKEETLLKELTLAGIVAIQAGDNPNIVEEKLKIYLAQSQRKENHLGYLREDK</sequence>
<reference evidence="10" key="1">
    <citation type="journal article" date="2015" name="Nature">
        <title>Complex archaea that bridge the gap between prokaryotes and eukaryotes.</title>
        <authorList>
            <person name="Spang A."/>
            <person name="Saw J.H."/>
            <person name="Jorgensen S.L."/>
            <person name="Zaremba-Niedzwiedzka K."/>
            <person name="Martijn J."/>
            <person name="Lind A.E."/>
            <person name="van Eijk R."/>
            <person name="Schleper C."/>
            <person name="Guy L."/>
            <person name="Ettema T.J."/>
        </authorList>
    </citation>
    <scope>NUCLEOTIDE SEQUENCE</scope>
</reference>
<feature type="transmembrane region" description="Helical" evidence="8">
    <location>
        <begin position="32"/>
        <end position="53"/>
    </location>
</feature>
<dbReference type="InterPro" id="IPR047055">
    <property type="entry name" value="MotA-like"/>
</dbReference>
<keyword evidence="7 8" id="KW-0472">Membrane</keyword>
<protein>
    <recommendedName>
        <fullName evidence="9">MotA/TolQ/ExbB proton channel domain-containing protein</fullName>
    </recommendedName>
</protein>
<evidence type="ECO:0000256" key="7">
    <source>
        <dbReference type="ARBA" id="ARBA00023136"/>
    </source>
</evidence>
<dbReference type="PANTHER" id="PTHR30433:SF2">
    <property type="entry name" value="MOTILITY PROTEIN A"/>
    <property type="match status" value="1"/>
</dbReference>
<organism evidence="10">
    <name type="scientific">marine sediment metagenome</name>
    <dbReference type="NCBI Taxonomy" id="412755"/>
    <lineage>
        <taxon>unclassified sequences</taxon>
        <taxon>metagenomes</taxon>
        <taxon>ecological metagenomes</taxon>
    </lineage>
</organism>
<evidence type="ECO:0000256" key="3">
    <source>
        <dbReference type="ARBA" id="ARBA00022448"/>
    </source>
</evidence>
<evidence type="ECO:0000256" key="4">
    <source>
        <dbReference type="ARBA" id="ARBA00022475"/>
    </source>
</evidence>
<evidence type="ECO:0000256" key="1">
    <source>
        <dbReference type="ARBA" id="ARBA00004651"/>
    </source>
</evidence>
<dbReference type="PANTHER" id="PTHR30433">
    <property type="entry name" value="CHEMOTAXIS PROTEIN MOTA"/>
    <property type="match status" value="1"/>
</dbReference>
<proteinExistence type="inferred from homology"/>
<accession>A0A0F9BMS0</accession>
<dbReference type="Pfam" id="PF01618">
    <property type="entry name" value="MotA_ExbB"/>
    <property type="match status" value="1"/>
</dbReference>
<gene>
    <name evidence="10" type="ORF">LCGC14_2770910</name>
</gene>
<evidence type="ECO:0000256" key="5">
    <source>
        <dbReference type="ARBA" id="ARBA00022692"/>
    </source>
</evidence>
<evidence type="ECO:0000256" key="6">
    <source>
        <dbReference type="ARBA" id="ARBA00022989"/>
    </source>
</evidence>
<feature type="domain" description="MotA/TolQ/ExbB proton channel" evidence="9">
    <location>
        <begin position="104"/>
        <end position="218"/>
    </location>
</feature>
<comment type="caution">
    <text evidence="10">The sequence shown here is derived from an EMBL/GenBank/DDBJ whole genome shotgun (WGS) entry which is preliminary data.</text>
</comment>
<comment type="similarity">
    <text evidence="2">Belongs to the MotA family.</text>
</comment>
<dbReference type="InterPro" id="IPR002898">
    <property type="entry name" value="MotA_ExbB_proton_chnl"/>
</dbReference>
<dbReference type="PROSITE" id="PS01307">
    <property type="entry name" value="MOTA"/>
    <property type="match status" value="1"/>
</dbReference>